<gene>
    <name evidence="3" type="ORF">M0812_17698</name>
</gene>
<dbReference type="SUPFAM" id="SSF54695">
    <property type="entry name" value="POZ domain"/>
    <property type="match status" value="1"/>
</dbReference>
<feature type="domain" description="BTB" evidence="2">
    <location>
        <begin position="22"/>
        <end position="95"/>
    </location>
</feature>
<dbReference type="InterPro" id="IPR000210">
    <property type="entry name" value="BTB/POZ_dom"/>
</dbReference>
<dbReference type="Gene3D" id="3.30.710.10">
    <property type="entry name" value="Potassium Channel Kv1.1, Chain A"/>
    <property type="match status" value="1"/>
</dbReference>
<dbReference type="GO" id="GO:0000981">
    <property type="term" value="F:DNA-binding transcription factor activity, RNA polymerase II-specific"/>
    <property type="evidence" value="ECO:0007669"/>
    <property type="project" value="TreeGrafter"/>
</dbReference>
<reference evidence="3" key="1">
    <citation type="submission" date="2022-08" db="EMBL/GenBank/DDBJ databases">
        <title>Novel sulphate-reducing endosymbionts in the free-living metamonad Anaeramoeba.</title>
        <authorList>
            <person name="Jerlstrom-Hultqvist J."/>
            <person name="Cepicka I."/>
            <person name="Gallot-Lavallee L."/>
            <person name="Salas-Leiva D."/>
            <person name="Curtis B.A."/>
            <person name="Zahonova K."/>
            <person name="Pipaliya S."/>
            <person name="Dacks J."/>
            <person name="Roger A.J."/>
        </authorList>
    </citation>
    <scope>NUCLEOTIDE SEQUENCE</scope>
    <source>
        <strain evidence="3">Busselton2</strain>
    </source>
</reference>
<dbReference type="Proteomes" id="UP001146793">
    <property type="component" value="Unassembled WGS sequence"/>
</dbReference>
<dbReference type="InterPro" id="IPR011333">
    <property type="entry name" value="SKP1/BTB/POZ_sf"/>
</dbReference>
<feature type="compositionally biased region" description="Basic residues" evidence="1">
    <location>
        <begin position="316"/>
        <end position="327"/>
    </location>
</feature>
<dbReference type="Pfam" id="PF00651">
    <property type="entry name" value="BTB"/>
    <property type="match status" value="1"/>
</dbReference>
<sequence>MQKYSVPIESTYHTLFRSIVLSDLSFTFDRDYPDIPAHQMVVALFSDFFKEILYPRDLKKRDKFAVIHLELKGFSIKNFIKVLEFCYTGKIEINRANFQQICQMSWEFRINKLIQVCQKFVKNNNLPPIITKTINKKRHNKGKFSSKQGKKKESVKKKEQEKEKEEYKQEEKEKKQEEKEKEQEKKEEKQEEKEEEKEKEEREKEKKKEKEEQREKEEEKEKKKKNLKENEQEQIQGHVQKYKQFQMKREQDDLEKNQKEKVNEEFVKKKEKEKEKQKPKEPKNGMEIEKVTLKNNENKKKNKYYPSSASPPKNKEKAKKKKKKKTKKEYQKKGQANNFKIQKIRTVPVGITVALITSDKDLKYIKNVAETLSRSGVIQTIRVFRSNKKNYDISQFKKLDVAFVYSSDSQFYNAEQLGDDLANFVDDGGGLVLCAINCLDSSDDKQLEGRITKPKYLPIGKSYSLTSKYHQLGKIQNPSHPLLWNVKSFYGGRHSFRIKAKKVTKNSAILAYWDDGTIFAAEKTFPKHPSCGKVVVLNLWPPNSDSDPNCWDADSDGRLLLLNAIIYATNYKRNNLKLKDKFF</sequence>
<accession>A0AAV7Z9I9</accession>
<dbReference type="GO" id="GO:0000978">
    <property type="term" value="F:RNA polymerase II cis-regulatory region sequence-specific DNA binding"/>
    <property type="evidence" value="ECO:0007669"/>
    <property type="project" value="TreeGrafter"/>
</dbReference>
<feature type="region of interest" description="Disordered" evidence="1">
    <location>
        <begin position="131"/>
        <end position="333"/>
    </location>
</feature>
<name>A0AAV7Z9I9_9EUKA</name>
<feature type="compositionally biased region" description="Basic and acidic residues" evidence="1">
    <location>
        <begin position="199"/>
        <end position="231"/>
    </location>
</feature>
<evidence type="ECO:0000313" key="4">
    <source>
        <dbReference type="Proteomes" id="UP001146793"/>
    </source>
</evidence>
<dbReference type="CDD" id="cd18186">
    <property type="entry name" value="BTB_POZ_ZBTB_KLHL-like"/>
    <property type="match status" value="1"/>
</dbReference>
<feature type="compositionally biased region" description="Basic and acidic residues" evidence="1">
    <location>
        <begin position="156"/>
        <end position="192"/>
    </location>
</feature>
<evidence type="ECO:0000313" key="3">
    <source>
        <dbReference type="EMBL" id="KAJ3438509.1"/>
    </source>
</evidence>
<dbReference type="PROSITE" id="PS50097">
    <property type="entry name" value="BTB"/>
    <property type="match status" value="1"/>
</dbReference>
<proteinExistence type="predicted"/>
<dbReference type="InterPro" id="IPR029062">
    <property type="entry name" value="Class_I_gatase-like"/>
</dbReference>
<dbReference type="PANTHER" id="PTHR46105">
    <property type="entry name" value="AGAP004733-PA"/>
    <property type="match status" value="1"/>
</dbReference>
<dbReference type="SMART" id="SM00225">
    <property type="entry name" value="BTB"/>
    <property type="match status" value="1"/>
</dbReference>
<comment type="caution">
    <text evidence="3">The sequence shown here is derived from an EMBL/GenBank/DDBJ whole genome shotgun (WGS) entry which is preliminary data.</text>
</comment>
<feature type="compositionally biased region" description="Basic residues" evidence="1">
    <location>
        <begin position="134"/>
        <end position="155"/>
    </location>
</feature>
<dbReference type="InterPro" id="IPR050457">
    <property type="entry name" value="ZnFinger_BTB_dom_contain"/>
</dbReference>
<evidence type="ECO:0000256" key="1">
    <source>
        <dbReference type="SAM" id="MobiDB-lite"/>
    </source>
</evidence>
<feature type="compositionally biased region" description="Basic and acidic residues" evidence="1">
    <location>
        <begin position="247"/>
        <end position="299"/>
    </location>
</feature>
<dbReference type="PANTHER" id="PTHR46105:SF28">
    <property type="entry name" value="ZINC FINGER PROTEIN 37-LIKE"/>
    <property type="match status" value="1"/>
</dbReference>
<dbReference type="AlphaFoldDB" id="A0AAV7Z9I9"/>
<organism evidence="3 4">
    <name type="scientific">Anaeramoeba flamelloides</name>
    <dbReference type="NCBI Taxonomy" id="1746091"/>
    <lineage>
        <taxon>Eukaryota</taxon>
        <taxon>Metamonada</taxon>
        <taxon>Anaeramoebidae</taxon>
        <taxon>Anaeramoeba</taxon>
    </lineage>
</organism>
<protein>
    <submittedName>
        <fullName evidence="3">Pep-cterm sorting domain-containing protein</fullName>
    </submittedName>
</protein>
<evidence type="ECO:0000259" key="2">
    <source>
        <dbReference type="PROSITE" id="PS50097"/>
    </source>
</evidence>
<dbReference type="SUPFAM" id="SSF52317">
    <property type="entry name" value="Class I glutamine amidotransferase-like"/>
    <property type="match status" value="1"/>
</dbReference>
<dbReference type="EMBL" id="JANTQA010000033">
    <property type="protein sequence ID" value="KAJ3438509.1"/>
    <property type="molecule type" value="Genomic_DNA"/>
</dbReference>